<evidence type="ECO:0000256" key="14">
    <source>
        <dbReference type="ARBA" id="ARBA00048766"/>
    </source>
</evidence>
<accession>A0A8H4VRM3</accession>
<comment type="caution">
    <text evidence="17">The sequence shown here is derived from an EMBL/GenBank/DDBJ whole genome shotgun (WGS) entry which is preliminary data.</text>
</comment>
<dbReference type="EMBL" id="JAACJL010000015">
    <property type="protein sequence ID" value="KAF4620291.1"/>
    <property type="molecule type" value="Genomic_DNA"/>
</dbReference>
<dbReference type="GO" id="GO:0004650">
    <property type="term" value="F:polygalacturonase activity"/>
    <property type="evidence" value="ECO:0007669"/>
    <property type="project" value="InterPro"/>
</dbReference>
<keyword evidence="5 16" id="KW-0378">Hydrolase</keyword>
<evidence type="ECO:0000256" key="7">
    <source>
        <dbReference type="ARBA" id="ARBA00023180"/>
    </source>
</evidence>
<dbReference type="InterPro" id="IPR011050">
    <property type="entry name" value="Pectin_lyase_fold/virulence"/>
</dbReference>
<dbReference type="GO" id="GO:0005576">
    <property type="term" value="C:extracellular region"/>
    <property type="evidence" value="ECO:0007669"/>
    <property type="project" value="UniProtKB-SubCell"/>
</dbReference>
<evidence type="ECO:0000256" key="13">
    <source>
        <dbReference type="ARBA" id="ARBA00038933"/>
    </source>
</evidence>
<evidence type="ECO:0000256" key="8">
    <source>
        <dbReference type="ARBA" id="ARBA00023277"/>
    </source>
</evidence>
<reference evidence="17 18" key="1">
    <citation type="submission" date="2019-12" db="EMBL/GenBank/DDBJ databases">
        <authorList>
            <person name="Floudas D."/>
            <person name="Bentzer J."/>
            <person name="Ahren D."/>
            <person name="Johansson T."/>
            <person name="Persson P."/>
            <person name="Tunlid A."/>
        </authorList>
    </citation>
    <scope>NUCLEOTIDE SEQUENCE [LARGE SCALE GENOMIC DNA]</scope>
    <source>
        <strain evidence="17 18">CBS 102.39</strain>
    </source>
</reference>
<evidence type="ECO:0000256" key="1">
    <source>
        <dbReference type="ARBA" id="ARBA00004613"/>
    </source>
</evidence>
<dbReference type="Proteomes" id="UP000521872">
    <property type="component" value="Unassembled WGS sequence"/>
</dbReference>
<evidence type="ECO:0000256" key="5">
    <source>
        <dbReference type="ARBA" id="ARBA00022801"/>
    </source>
</evidence>
<dbReference type="PROSITE" id="PS00502">
    <property type="entry name" value="POLYGALACTURONASE"/>
    <property type="match status" value="1"/>
</dbReference>
<dbReference type="Gene3D" id="2.160.20.10">
    <property type="entry name" value="Single-stranded right-handed beta-helix, Pectin lyase-like"/>
    <property type="match status" value="1"/>
</dbReference>
<comment type="similarity">
    <text evidence="2 16">Belongs to the glycosyl hydrolase 28 family.</text>
</comment>
<comment type="subcellular location">
    <subcellularLocation>
        <location evidence="1">Secreted</location>
    </subcellularLocation>
</comment>
<keyword evidence="8" id="KW-0119">Carbohydrate metabolism</keyword>
<proteinExistence type="inferred from homology"/>
<keyword evidence="11" id="KW-0624">Polysaccharide degradation</keyword>
<keyword evidence="18" id="KW-1185">Reference proteome</keyword>
<dbReference type="PANTHER" id="PTHR31736">
    <property type="match status" value="1"/>
</dbReference>
<dbReference type="PANTHER" id="PTHR31736:SF12">
    <property type="entry name" value="EXO-POLYGALACTURONASE, PUTATIVE-RELATED"/>
    <property type="match status" value="1"/>
</dbReference>
<sequence length="428" mass="45935">MKTAGHRTTPPRTYIINGPLQVVSITPKTKMRFISSAFALATLSHCFSYASAKSVPKDPCTLTASGGDDTPQFLKAVKACSTVTIPKSTTLSIATRMDMTGLKNKHINLQGTIKFTPDIPYWSGNGFFIPFQTQITFWLLGGENLLLDGGGTLDGSGQLWWDTFASNSSLLRPITLTLFQAKNVVVENINMINSPEWHNLVNEGQNVVYNNINIHAVSNSSHGAANTDGWNVYRSDNVSILNSVIVNGDDCVAFKPNATNVLVENLDCTGSHGISVGSLGQFAGVFDIVENVLSKNIKMSKAQNGARIKAWAGPNVGSGIVKNITFQNFFETAVDNPIVIDQCYMTNATACAQFPSNTIIQDIWFNNITGTGTKSVVASLACSPDSRCSDINVNEVSLSFPSGTAKYSCQNVNITGDSASLFPACTTT</sequence>
<dbReference type="EC" id="3.2.1.67" evidence="13"/>
<dbReference type="GO" id="GO:0071555">
    <property type="term" value="P:cell wall organization"/>
    <property type="evidence" value="ECO:0007669"/>
    <property type="project" value="UniProtKB-KW"/>
</dbReference>
<comment type="catalytic activity">
    <reaction evidence="14">
        <text>[(1-&gt;4)-alpha-D-galacturonosyl](n) + H2O = alpha-D-galacturonate + [(1-&gt;4)-alpha-D-galacturonosyl](n-1)</text>
        <dbReference type="Rhea" id="RHEA:14117"/>
        <dbReference type="Rhea" id="RHEA-COMP:14570"/>
        <dbReference type="Rhea" id="RHEA-COMP:14572"/>
        <dbReference type="ChEBI" id="CHEBI:15377"/>
        <dbReference type="ChEBI" id="CHEBI:58658"/>
        <dbReference type="ChEBI" id="CHEBI:140523"/>
        <dbReference type="EC" id="3.2.1.67"/>
    </reaction>
</comment>
<dbReference type="SUPFAM" id="SSF51126">
    <property type="entry name" value="Pectin lyase-like"/>
    <property type="match status" value="1"/>
</dbReference>
<evidence type="ECO:0000256" key="4">
    <source>
        <dbReference type="ARBA" id="ARBA00022729"/>
    </source>
</evidence>
<evidence type="ECO:0000313" key="18">
    <source>
        <dbReference type="Proteomes" id="UP000521872"/>
    </source>
</evidence>
<dbReference type="AlphaFoldDB" id="A0A8H4VRM3"/>
<evidence type="ECO:0000256" key="10">
    <source>
        <dbReference type="ARBA" id="ARBA00023316"/>
    </source>
</evidence>
<keyword evidence="4" id="KW-0732">Signal</keyword>
<name>A0A8H4VRM3_9AGAR</name>
<evidence type="ECO:0000256" key="2">
    <source>
        <dbReference type="ARBA" id="ARBA00008834"/>
    </source>
</evidence>
<dbReference type="GO" id="GO:0047911">
    <property type="term" value="F:galacturan 1,4-alpha-galacturonidase activity"/>
    <property type="evidence" value="ECO:0007669"/>
    <property type="project" value="UniProtKB-EC"/>
</dbReference>
<evidence type="ECO:0000313" key="17">
    <source>
        <dbReference type="EMBL" id="KAF4620291.1"/>
    </source>
</evidence>
<evidence type="ECO:0000256" key="3">
    <source>
        <dbReference type="ARBA" id="ARBA00022525"/>
    </source>
</evidence>
<evidence type="ECO:0000256" key="16">
    <source>
        <dbReference type="RuleBase" id="RU361169"/>
    </source>
</evidence>
<evidence type="ECO:0000256" key="9">
    <source>
        <dbReference type="ARBA" id="ARBA00023295"/>
    </source>
</evidence>
<feature type="active site" evidence="15">
    <location>
        <position position="272"/>
    </location>
</feature>
<dbReference type="InterPro" id="IPR012334">
    <property type="entry name" value="Pectin_lyas_fold"/>
</dbReference>
<keyword evidence="3" id="KW-0964">Secreted</keyword>
<evidence type="ECO:0000256" key="12">
    <source>
        <dbReference type="ARBA" id="ARBA00037312"/>
    </source>
</evidence>
<keyword evidence="10" id="KW-0961">Cell wall biogenesis/degradation</keyword>
<dbReference type="InterPro" id="IPR000743">
    <property type="entry name" value="Glyco_hydro_28"/>
</dbReference>
<evidence type="ECO:0000256" key="15">
    <source>
        <dbReference type="PROSITE-ProRule" id="PRU10052"/>
    </source>
</evidence>
<keyword evidence="9 16" id="KW-0326">Glycosidase</keyword>
<comment type="function">
    <text evidence="12">Specific in hydrolyzing the terminal glycosidic bond of polygalacturonic acid and oligogalacturonates.</text>
</comment>
<dbReference type="GO" id="GO:0000272">
    <property type="term" value="P:polysaccharide catabolic process"/>
    <property type="evidence" value="ECO:0007669"/>
    <property type="project" value="UniProtKB-KW"/>
</dbReference>
<keyword evidence="6" id="KW-1015">Disulfide bond</keyword>
<protein>
    <recommendedName>
        <fullName evidence="13">galacturonan 1,4-alpha-galacturonidase</fullName>
        <ecNumber evidence="13">3.2.1.67</ecNumber>
    </recommendedName>
</protein>
<keyword evidence="7" id="KW-0325">Glycoprotein</keyword>
<organism evidence="17 18">
    <name type="scientific">Agrocybe pediades</name>
    <dbReference type="NCBI Taxonomy" id="84607"/>
    <lineage>
        <taxon>Eukaryota</taxon>
        <taxon>Fungi</taxon>
        <taxon>Dikarya</taxon>
        <taxon>Basidiomycota</taxon>
        <taxon>Agaricomycotina</taxon>
        <taxon>Agaricomycetes</taxon>
        <taxon>Agaricomycetidae</taxon>
        <taxon>Agaricales</taxon>
        <taxon>Agaricineae</taxon>
        <taxon>Strophariaceae</taxon>
        <taxon>Agrocybe</taxon>
    </lineage>
</organism>
<evidence type="ECO:0000256" key="11">
    <source>
        <dbReference type="ARBA" id="ARBA00023326"/>
    </source>
</evidence>
<dbReference type="Pfam" id="PF00295">
    <property type="entry name" value="Glyco_hydro_28"/>
    <property type="match status" value="1"/>
</dbReference>
<evidence type="ECO:0000256" key="6">
    <source>
        <dbReference type="ARBA" id="ARBA00023157"/>
    </source>
</evidence>
<gene>
    <name evidence="17" type="ORF">D9613_000921</name>
</gene>